<sequence>MDKLKSFKNLIKSSSSVANQELSSNSDTVGSSKPVVCKLHLLVNCKSCLLEEKSFAVTDTKPLSKNDDTGSKSGWLGHRLNFKESAYKPESYFKANDYEVIDPREQAQKYKSKKRKV</sequence>
<dbReference type="EMBL" id="LSSM01000359">
    <property type="protein sequence ID" value="OMJ29163.1"/>
    <property type="molecule type" value="Genomic_DNA"/>
</dbReference>
<name>A0A1R1YQJ6_9FUNG</name>
<comment type="caution">
    <text evidence="1">The sequence shown here is derived from an EMBL/GenBank/DDBJ whole genome shotgun (WGS) entry which is preliminary data.</text>
</comment>
<protein>
    <submittedName>
        <fullName evidence="1">Uncharacterized protein</fullName>
    </submittedName>
</protein>
<evidence type="ECO:0000313" key="2">
    <source>
        <dbReference type="Proteomes" id="UP000187429"/>
    </source>
</evidence>
<keyword evidence="2" id="KW-1185">Reference proteome</keyword>
<dbReference type="AlphaFoldDB" id="A0A1R1YQJ6"/>
<proteinExistence type="predicted"/>
<gene>
    <name evidence="1" type="ORF">AYI69_g1343</name>
</gene>
<organism evidence="1 2">
    <name type="scientific">Smittium culicis</name>
    <dbReference type="NCBI Taxonomy" id="133412"/>
    <lineage>
        <taxon>Eukaryota</taxon>
        <taxon>Fungi</taxon>
        <taxon>Fungi incertae sedis</taxon>
        <taxon>Zoopagomycota</taxon>
        <taxon>Kickxellomycotina</taxon>
        <taxon>Harpellomycetes</taxon>
        <taxon>Harpellales</taxon>
        <taxon>Legeriomycetaceae</taxon>
        <taxon>Smittium</taxon>
    </lineage>
</organism>
<dbReference type="Proteomes" id="UP000187429">
    <property type="component" value="Unassembled WGS sequence"/>
</dbReference>
<accession>A0A1R1YQJ6</accession>
<evidence type="ECO:0000313" key="1">
    <source>
        <dbReference type="EMBL" id="OMJ29163.1"/>
    </source>
</evidence>
<reference evidence="2" key="1">
    <citation type="submission" date="2017-01" db="EMBL/GenBank/DDBJ databases">
        <authorList>
            <person name="Wang Y."/>
            <person name="White M."/>
            <person name="Kvist S."/>
            <person name="Moncalvo J.-M."/>
        </authorList>
    </citation>
    <scope>NUCLEOTIDE SEQUENCE [LARGE SCALE GENOMIC DNA]</scope>
    <source>
        <strain evidence="2">ID-206-W2</strain>
    </source>
</reference>